<dbReference type="GO" id="GO:0003676">
    <property type="term" value="F:nucleic acid binding"/>
    <property type="evidence" value="ECO:0007669"/>
    <property type="project" value="InterPro"/>
</dbReference>
<dbReference type="AlphaFoldDB" id="A0A6P7T9D9"/>
<protein>
    <submittedName>
        <fullName evidence="2">Uncharacterized protein LOC115220390</fullName>
    </submittedName>
</protein>
<sequence length="151" mass="17777">MLIVFSHILGGSVHRELDPPHPTQPRDQTVDRDFYYCAVWKRLKRDVWWKRPDLWSAKNWILHDHNAAPCHRFLLLAYEFLTKNNMVTLRHPPYSPDLAPARISVSSPTIKMQIECRRLNTVVEIQRESQKVLDSLTENDSQAGFQNRQEC</sequence>
<organism evidence="1 2">
    <name type="scientific">Octopus sinensis</name>
    <name type="common">East Asian common octopus</name>
    <dbReference type="NCBI Taxonomy" id="2607531"/>
    <lineage>
        <taxon>Eukaryota</taxon>
        <taxon>Metazoa</taxon>
        <taxon>Spiralia</taxon>
        <taxon>Lophotrochozoa</taxon>
        <taxon>Mollusca</taxon>
        <taxon>Cephalopoda</taxon>
        <taxon>Coleoidea</taxon>
        <taxon>Octopodiformes</taxon>
        <taxon>Octopoda</taxon>
        <taxon>Incirrata</taxon>
        <taxon>Octopodidae</taxon>
        <taxon>Octopus</taxon>
    </lineage>
</organism>
<dbReference type="Proteomes" id="UP000515154">
    <property type="component" value="Linkage group LG1"/>
</dbReference>
<gene>
    <name evidence="2" type="primary">LOC115220390</name>
</gene>
<proteinExistence type="predicted"/>
<dbReference type="Gene3D" id="3.30.420.10">
    <property type="entry name" value="Ribonuclease H-like superfamily/Ribonuclease H"/>
    <property type="match status" value="1"/>
</dbReference>
<dbReference type="InterPro" id="IPR036397">
    <property type="entry name" value="RNaseH_sf"/>
</dbReference>
<reference evidence="2" key="1">
    <citation type="submission" date="2025-08" db="UniProtKB">
        <authorList>
            <consortium name="RefSeq"/>
        </authorList>
    </citation>
    <scope>IDENTIFICATION</scope>
</reference>
<dbReference type="RefSeq" id="XP_029646406.1">
    <property type="nucleotide sequence ID" value="XM_029790546.1"/>
</dbReference>
<dbReference type="KEGG" id="osn:115220390"/>
<name>A0A6P7T9D9_9MOLL</name>
<accession>A0A6P7T9D9</accession>
<evidence type="ECO:0000313" key="2">
    <source>
        <dbReference type="RefSeq" id="XP_029646406.1"/>
    </source>
</evidence>
<keyword evidence="1" id="KW-1185">Reference proteome</keyword>
<evidence type="ECO:0000313" key="1">
    <source>
        <dbReference type="Proteomes" id="UP000515154"/>
    </source>
</evidence>